<organism evidence="2 3">
    <name type="scientific">Candidatus Ornithomonoglobus merdipullorum</name>
    <dbReference type="NCBI Taxonomy" id="2840895"/>
    <lineage>
        <taxon>Bacteria</taxon>
        <taxon>Bacillati</taxon>
        <taxon>Bacillota</taxon>
        <taxon>Clostridia</taxon>
        <taxon>Candidatus Ornithomonoglobus</taxon>
    </lineage>
</organism>
<comment type="caution">
    <text evidence="2">The sequence shown here is derived from an EMBL/GenBank/DDBJ whole genome shotgun (WGS) entry which is preliminary data.</text>
</comment>
<accession>A0A9D1MD82</accession>
<dbReference type="Pfam" id="PF12669">
    <property type="entry name" value="FeoB_associated"/>
    <property type="match status" value="1"/>
</dbReference>
<proteinExistence type="predicted"/>
<gene>
    <name evidence="2" type="ORF">IAA61_09830</name>
</gene>
<evidence type="ECO:0000313" key="3">
    <source>
        <dbReference type="Proteomes" id="UP000824109"/>
    </source>
</evidence>
<protein>
    <submittedName>
        <fullName evidence="2">FeoB-associated Cys-rich membrane protein</fullName>
    </submittedName>
</protein>
<sequence>MGTVIVAVIVAALVGLVVYKLIKDKKAGKGSCSCGDGCGSCLNACHCHPHK</sequence>
<keyword evidence="1" id="KW-1133">Transmembrane helix</keyword>
<keyword evidence="1" id="KW-0472">Membrane</keyword>
<name>A0A9D1MD82_9FIRM</name>
<feature type="transmembrane region" description="Helical" evidence="1">
    <location>
        <begin position="6"/>
        <end position="22"/>
    </location>
</feature>
<evidence type="ECO:0000256" key="1">
    <source>
        <dbReference type="SAM" id="Phobius"/>
    </source>
</evidence>
<reference evidence="2" key="1">
    <citation type="submission" date="2020-10" db="EMBL/GenBank/DDBJ databases">
        <authorList>
            <person name="Gilroy R."/>
        </authorList>
    </citation>
    <scope>NUCLEOTIDE SEQUENCE</scope>
    <source>
        <strain evidence="2">USAMLcec3-3695</strain>
    </source>
</reference>
<dbReference type="Proteomes" id="UP000824109">
    <property type="component" value="Unassembled WGS sequence"/>
</dbReference>
<keyword evidence="1" id="KW-0812">Transmembrane</keyword>
<dbReference type="AlphaFoldDB" id="A0A9D1MD82"/>
<dbReference type="EMBL" id="DVNB01000099">
    <property type="protein sequence ID" value="HIU58091.1"/>
    <property type="molecule type" value="Genomic_DNA"/>
</dbReference>
<evidence type="ECO:0000313" key="2">
    <source>
        <dbReference type="EMBL" id="HIU58091.1"/>
    </source>
</evidence>
<reference evidence="2" key="2">
    <citation type="journal article" date="2021" name="PeerJ">
        <title>Extensive microbial diversity within the chicken gut microbiome revealed by metagenomics and culture.</title>
        <authorList>
            <person name="Gilroy R."/>
            <person name="Ravi A."/>
            <person name="Getino M."/>
            <person name="Pursley I."/>
            <person name="Horton D.L."/>
            <person name="Alikhan N.F."/>
            <person name="Baker D."/>
            <person name="Gharbi K."/>
            <person name="Hall N."/>
            <person name="Watson M."/>
            <person name="Adriaenssens E.M."/>
            <person name="Foster-Nyarko E."/>
            <person name="Jarju S."/>
            <person name="Secka A."/>
            <person name="Antonio M."/>
            <person name="Oren A."/>
            <person name="Chaudhuri R.R."/>
            <person name="La Ragione R."/>
            <person name="Hildebrand F."/>
            <person name="Pallen M.J."/>
        </authorList>
    </citation>
    <scope>NUCLEOTIDE SEQUENCE</scope>
    <source>
        <strain evidence="2">USAMLcec3-3695</strain>
    </source>
</reference>